<evidence type="ECO:0000256" key="1">
    <source>
        <dbReference type="SAM" id="MobiDB-lite"/>
    </source>
</evidence>
<feature type="region of interest" description="Disordered" evidence="1">
    <location>
        <begin position="20"/>
        <end position="39"/>
    </location>
</feature>
<feature type="region of interest" description="Disordered" evidence="1">
    <location>
        <begin position="57"/>
        <end position="77"/>
    </location>
</feature>
<evidence type="ECO:0000313" key="2">
    <source>
        <dbReference type="EMBL" id="WAZ23605.1"/>
    </source>
</evidence>
<proteinExistence type="predicted"/>
<dbReference type="InterPro" id="IPR043746">
    <property type="entry name" value="DUF5691"/>
</dbReference>
<dbReference type="RefSeq" id="WP_269661151.1">
    <property type="nucleotide sequence ID" value="NZ_CP114413.1"/>
</dbReference>
<sequence>MNTTPAPEAAPAWEELVTAALLGTDRRTPPGTGPAREAPVALLDAAAVETVRRRAGLRPARAVERPEPAPEDTRPALPGAAARRLGLLLADRAGGGGSGRRGTAPDLMELLPQWLAAANAHGYAAPAPLLPALLDAARGRTDLRPAALRFAGPRAVWLARLNQDWRFALRATPGAGAALPRPEDRERVRRLWQEGLFAERVALLAAIRAREPAAARELLAATWATERAEDRLMFLDSLRTGLGAPDEPFLEQALADRSRNVRATAAELLSALPESALAGRMAARASACVAVDRTADTPTITVEAPHECDPSMERDGVVPKAPAGRGERSWWLGQLVEAAPLGAWPGRLGGRTPAEIVALPVADDWQAELHAAWCRAAVRQRDAAWARALLGSPSAPEAGGPGAVSLAERAKLLGTLEAGERAEWVAGFIAAHGLSEAFQLLGVCAVPWAAPLGRAVVDALNIARDAGSYPWSFSGVMGLAERCLDPAEASRLDGLLAVPDEPEDASPGAGGYWAEAFQRLVTTLRLRAAMLEELRPAQANG</sequence>
<dbReference type="EMBL" id="CP114413">
    <property type="protein sequence ID" value="WAZ23605.1"/>
    <property type="molecule type" value="Genomic_DNA"/>
</dbReference>
<dbReference type="Pfam" id="PF18944">
    <property type="entry name" value="DUF5691"/>
    <property type="match status" value="1"/>
</dbReference>
<accession>A0ABY7KIW4</accession>
<organism evidence="2 3">
    <name type="scientific">Streptomyces cinnabarinus</name>
    <dbReference type="NCBI Taxonomy" id="67287"/>
    <lineage>
        <taxon>Bacteria</taxon>
        <taxon>Bacillati</taxon>
        <taxon>Actinomycetota</taxon>
        <taxon>Actinomycetes</taxon>
        <taxon>Kitasatosporales</taxon>
        <taxon>Streptomycetaceae</taxon>
        <taxon>Streptomyces</taxon>
    </lineage>
</organism>
<protein>
    <submittedName>
        <fullName evidence="2">DUF5691 domain-containing protein</fullName>
    </submittedName>
</protein>
<evidence type="ECO:0000313" key="3">
    <source>
        <dbReference type="Proteomes" id="UP001164439"/>
    </source>
</evidence>
<name>A0ABY7KIW4_9ACTN</name>
<keyword evidence="3" id="KW-1185">Reference proteome</keyword>
<gene>
    <name evidence="2" type="ORF">STRCI_004957</name>
</gene>
<feature type="compositionally biased region" description="Basic and acidic residues" evidence="1">
    <location>
        <begin position="61"/>
        <end position="74"/>
    </location>
</feature>
<reference evidence="2" key="1">
    <citation type="submission" date="2022-12" db="EMBL/GenBank/DDBJ databases">
        <authorList>
            <person name="Ruckert C."/>
            <person name="Busche T."/>
            <person name="Kalinowski J."/>
            <person name="Wittmann C."/>
        </authorList>
    </citation>
    <scope>NUCLEOTIDE SEQUENCE</scope>
    <source>
        <strain evidence="2">DSM 40467</strain>
    </source>
</reference>
<dbReference type="Proteomes" id="UP001164439">
    <property type="component" value="Chromosome"/>
</dbReference>